<dbReference type="Gene3D" id="1.10.357.10">
    <property type="entry name" value="Tetracycline Repressor, domain 2"/>
    <property type="match status" value="1"/>
</dbReference>
<evidence type="ECO:0000256" key="3">
    <source>
        <dbReference type="SAM" id="MobiDB-lite"/>
    </source>
</evidence>
<accession>A0ABP6LZZ3</accession>
<evidence type="ECO:0000313" key="6">
    <source>
        <dbReference type="Proteomes" id="UP001500236"/>
    </source>
</evidence>
<dbReference type="InterPro" id="IPR001647">
    <property type="entry name" value="HTH_TetR"/>
</dbReference>
<protein>
    <recommendedName>
        <fullName evidence="4">HTH tetR-type domain-containing protein</fullName>
    </recommendedName>
</protein>
<dbReference type="PANTHER" id="PTHR30055:SF223">
    <property type="entry name" value="HTH-TYPE TRANSCRIPTIONAL REGULATOR UIDR"/>
    <property type="match status" value="1"/>
</dbReference>
<feature type="compositionally biased region" description="Gly residues" evidence="3">
    <location>
        <begin position="1"/>
        <end position="10"/>
    </location>
</feature>
<dbReference type="InterPro" id="IPR050109">
    <property type="entry name" value="HTH-type_TetR-like_transc_reg"/>
</dbReference>
<dbReference type="InterPro" id="IPR036271">
    <property type="entry name" value="Tet_transcr_reg_TetR-rel_C_sf"/>
</dbReference>
<evidence type="ECO:0000256" key="1">
    <source>
        <dbReference type="ARBA" id="ARBA00023125"/>
    </source>
</evidence>
<feature type="region of interest" description="Disordered" evidence="3">
    <location>
        <begin position="1"/>
        <end position="26"/>
    </location>
</feature>
<dbReference type="Pfam" id="PF17932">
    <property type="entry name" value="TetR_C_24"/>
    <property type="match status" value="1"/>
</dbReference>
<dbReference type="EMBL" id="BAAAVT010000010">
    <property type="protein sequence ID" value="GAA3065341.1"/>
    <property type="molecule type" value="Genomic_DNA"/>
</dbReference>
<dbReference type="InterPro" id="IPR041490">
    <property type="entry name" value="KstR2_TetR_C"/>
</dbReference>
<feature type="DNA-binding region" description="H-T-H motif" evidence="2">
    <location>
        <begin position="47"/>
        <end position="66"/>
    </location>
</feature>
<dbReference type="PRINTS" id="PR00455">
    <property type="entry name" value="HTHTETR"/>
</dbReference>
<reference evidence="6" key="1">
    <citation type="journal article" date="2019" name="Int. J. Syst. Evol. Microbiol.">
        <title>The Global Catalogue of Microorganisms (GCM) 10K type strain sequencing project: providing services to taxonomists for standard genome sequencing and annotation.</title>
        <authorList>
            <consortium name="The Broad Institute Genomics Platform"/>
            <consortium name="The Broad Institute Genome Sequencing Center for Infectious Disease"/>
            <person name="Wu L."/>
            <person name="Ma J."/>
        </authorList>
    </citation>
    <scope>NUCLEOTIDE SEQUENCE [LARGE SCALE GENOMIC DNA]</scope>
    <source>
        <strain evidence="6">JCM 14309</strain>
    </source>
</reference>
<feature type="domain" description="HTH tetR-type" evidence="4">
    <location>
        <begin position="24"/>
        <end position="84"/>
    </location>
</feature>
<dbReference type="SUPFAM" id="SSF48498">
    <property type="entry name" value="Tetracyclin repressor-like, C-terminal domain"/>
    <property type="match status" value="1"/>
</dbReference>
<dbReference type="PROSITE" id="PS50977">
    <property type="entry name" value="HTH_TETR_2"/>
    <property type="match status" value="1"/>
</dbReference>
<organism evidence="5 6">
    <name type="scientific">Nesterenkonia aethiopica</name>
    <dbReference type="NCBI Taxonomy" id="269144"/>
    <lineage>
        <taxon>Bacteria</taxon>
        <taxon>Bacillati</taxon>
        <taxon>Actinomycetota</taxon>
        <taxon>Actinomycetes</taxon>
        <taxon>Micrococcales</taxon>
        <taxon>Micrococcaceae</taxon>
        <taxon>Nesterenkonia</taxon>
    </lineage>
</organism>
<dbReference type="SUPFAM" id="SSF46689">
    <property type="entry name" value="Homeodomain-like"/>
    <property type="match status" value="1"/>
</dbReference>
<proteinExistence type="predicted"/>
<name>A0ABP6LZZ3_9MICC</name>
<dbReference type="Pfam" id="PF00440">
    <property type="entry name" value="TetR_N"/>
    <property type="match status" value="1"/>
</dbReference>
<comment type="caution">
    <text evidence="5">The sequence shown here is derived from an EMBL/GenBank/DDBJ whole genome shotgun (WGS) entry which is preliminary data.</text>
</comment>
<keyword evidence="6" id="KW-1185">Reference proteome</keyword>
<dbReference type="InterPro" id="IPR009057">
    <property type="entry name" value="Homeodomain-like_sf"/>
</dbReference>
<keyword evidence="1 2" id="KW-0238">DNA-binding</keyword>
<dbReference type="Proteomes" id="UP001500236">
    <property type="component" value="Unassembled WGS sequence"/>
</dbReference>
<evidence type="ECO:0000259" key="4">
    <source>
        <dbReference type="PROSITE" id="PS50977"/>
    </source>
</evidence>
<dbReference type="PANTHER" id="PTHR30055">
    <property type="entry name" value="HTH-TYPE TRANSCRIPTIONAL REGULATOR RUTR"/>
    <property type="match status" value="1"/>
</dbReference>
<evidence type="ECO:0000313" key="5">
    <source>
        <dbReference type="EMBL" id="GAA3065341.1"/>
    </source>
</evidence>
<sequence>MSILDGGSGESSGPPRTRRQQEKDRRRRDLLEAAGRLFGTRGFASVALDDIGSEAGVTGQAIYRHFKGKRDMLGQLLLEVSQELLDGGRALGAGAGIPEERLRRLIAFQVRFALRSPEVIRVQEQELGRLAEPDRRRIRRMQREYMDIWVDAVRALHPAAGSEELSLRVHGLFGLINSTAHSLKHVHGRAPSAETMEVGARALEVMAQAAAEVEMSR</sequence>
<gene>
    <name evidence="5" type="ORF">GCM10010529_17860</name>
</gene>
<evidence type="ECO:0000256" key="2">
    <source>
        <dbReference type="PROSITE-ProRule" id="PRU00335"/>
    </source>
</evidence>
<dbReference type="Gene3D" id="1.10.10.60">
    <property type="entry name" value="Homeodomain-like"/>
    <property type="match status" value="1"/>
</dbReference>